<sequence>MRSFVNRLVSAPASFTYDSKNMRFSAPAAGNTSSSSSPSDPTFPLVDTDFDITCDRRNYRPEGFPSVFGLIITLSPSITLASSSPHPRSSQSPYPSLHRPRLHHASVRTRLFFAFFDPFFVQHSFSISSEWLAAQRYPSSPSHAEYTRDCFAPVTRGYQFF</sequence>
<organism evidence="1 2">
    <name type="scientific">Hydnum rufescens UP504</name>
    <dbReference type="NCBI Taxonomy" id="1448309"/>
    <lineage>
        <taxon>Eukaryota</taxon>
        <taxon>Fungi</taxon>
        <taxon>Dikarya</taxon>
        <taxon>Basidiomycota</taxon>
        <taxon>Agaricomycotina</taxon>
        <taxon>Agaricomycetes</taxon>
        <taxon>Cantharellales</taxon>
        <taxon>Hydnaceae</taxon>
        <taxon>Hydnum</taxon>
    </lineage>
</organism>
<keyword evidence="2" id="KW-1185">Reference proteome</keyword>
<gene>
    <name evidence="1" type="ORF">BS47DRAFT_784157</name>
</gene>
<proteinExistence type="predicted"/>
<dbReference type="Proteomes" id="UP000886523">
    <property type="component" value="Unassembled WGS sequence"/>
</dbReference>
<evidence type="ECO:0000313" key="1">
    <source>
        <dbReference type="EMBL" id="KAF9503640.1"/>
    </source>
</evidence>
<reference evidence="1" key="1">
    <citation type="journal article" date="2020" name="Nat. Commun.">
        <title>Large-scale genome sequencing of mycorrhizal fungi provides insights into the early evolution of symbiotic traits.</title>
        <authorList>
            <person name="Miyauchi S."/>
            <person name="Kiss E."/>
            <person name="Kuo A."/>
            <person name="Drula E."/>
            <person name="Kohler A."/>
            <person name="Sanchez-Garcia M."/>
            <person name="Morin E."/>
            <person name="Andreopoulos B."/>
            <person name="Barry K.W."/>
            <person name="Bonito G."/>
            <person name="Buee M."/>
            <person name="Carver A."/>
            <person name="Chen C."/>
            <person name="Cichocki N."/>
            <person name="Clum A."/>
            <person name="Culley D."/>
            <person name="Crous P.W."/>
            <person name="Fauchery L."/>
            <person name="Girlanda M."/>
            <person name="Hayes R.D."/>
            <person name="Keri Z."/>
            <person name="LaButti K."/>
            <person name="Lipzen A."/>
            <person name="Lombard V."/>
            <person name="Magnuson J."/>
            <person name="Maillard F."/>
            <person name="Murat C."/>
            <person name="Nolan M."/>
            <person name="Ohm R.A."/>
            <person name="Pangilinan J."/>
            <person name="Pereira M.F."/>
            <person name="Perotto S."/>
            <person name="Peter M."/>
            <person name="Pfister S."/>
            <person name="Riley R."/>
            <person name="Sitrit Y."/>
            <person name="Stielow J.B."/>
            <person name="Szollosi G."/>
            <person name="Zifcakova L."/>
            <person name="Stursova M."/>
            <person name="Spatafora J.W."/>
            <person name="Tedersoo L."/>
            <person name="Vaario L.M."/>
            <person name="Yamada A."/>
            <person name="Yan M."/>
            <person name="Wang P."/>
            <person name="Xu J."/>
            <person name="Bruns T."/>
            <person name="Baldrian P."/>
            <person name="Vilgalys R."/>
            <person name="Dunand C."/>
            <person name="Henrissat B."/>
            <person name="Grigoriev I.V."/>
            <person name="Hibbett D."/>
            <person name="Nagy L.G."/>
            <person name="Martin F.M."/>
        </authorList>
    </citation>
    <scope>NUCLEOTIDE SEQUENCE</scope>
    <source>
        <strain evidence="1">UP504</strain>
    </source>
</reference>
<evidence type="ECO:0000313" key="2">
    <source>
        <dbReference type="Proteomes" id="UP000886523"/>
    </source>
</evidence>
<comment type="caution">
    <text evidence="1">The sequence shown here is derived from an EMBL/GenBank/DDBJ whole genome shotgun (WGS) entry which is preliminary data.</text>
</comment>
<dbReference type="AlphaFoldDB" id="A0A9P6AE30"/>
<name>A0A9P6AE30_9AGAM</name>
<protein>
    <submittedName>
        <fullName evidence="1">Uncharacterized protein</fullName>
    </submittedName>
</protein>
<dbReference type="EMBL" id="MU129322">
    <property type="protein sequence ID" value="KAF9503640.1"/>
    <property type="molecule type" value="Genomic_DNA"/>
</dbReference>
<accession>A0A9P6AE30</accession>